<organism evidence="4 5">
    <name type="scientific">Micromonospora rhizosphaerae</name>
    <dbReference type="NCBI Taxonomy" id="568872"/>
    <lineage>
        <taxon>Bacteria</taxon>
        <taxon>Bacillati</taxon>
        <taxon>Actinomycetota</taxon>
        <taxon>Actinomycetes</taxon>
        <taxon>Micromonosporales</taxon>
        <taxon>Micromonosporaceae</taxon>
        <taxon>Micromonospora</taxon>
    </lineage>
</organism>
<sequence>MGNLTISTSVLADGTTVVALRGEIDVSVCDALLSALVDEVTRRRPPRLVVDMLHVTFLDSTGLNTLLAAYRDARRLGISFVVRHPSEFVARQMRVAGTYDILTSD</sequence>
<evidence type="ECO:0000256" key="2">
    <source>
        <dbReference type="RuleBase" id="RU003749"/>
    </source>
</evidence>
<proteinExistence type="inferred from homology"/>
<dbReference type="Proteomes" id="UP000199413">
    <property type="component" value="Unassembled WGS sequence"/>
</dbReference>
<dbReference type="InterPro" id="IPR058548">
    <property type="entry name" value="MlaB-like_STAS"/>
</dbReference>
<dbReference type="EMBL" id="FMHV01000002">
    <property type="protein sequence ID" value="SCL18100.1"/>
    <property type="molecule type" value="Genomic_DNA"/>
</dbReference>
<dbReference type="InterPro" id="IPR002645">
    <property type="entry name" value="STAS_dom"/>
</dbReference>
<dbReference type="NCBIfam" id="TIGR00377">
    <property type="entry name" value="ant_ant_sig"/>
    <property type="match status" value="1"/>
</dbReference>
<feature type="domain" description="STAS" evidence="3">
    <location>
        <begin position="13"/>
        <end position="105"/>
    </location>
</feature>
<evidence type="ECO:0000313" key="4">
    <source>
        <dbReference type="EMBL" id="SCL18100.1"/>
    </source>
</evidence>
<dbReference type="SUPFAM" id="SSF52091">
    <property type="entry name" value="SpoIIaa-like"/>
    <property type="match status" value="1"/>
</dbReference>
<dbReference type="GO" id="GO:0043856">
    <property type="term" value="F:anti-sigma factor antagonist activity"/>
    <property type="evidence" value="ECO:0007669"/>
    <property type="project" value="InterPro"/>
</dbReference>
<comment type="similarity">
    <text evidence="1 2">Belongs to the anti-sigma-factor antagonist family.</text>
</comment>
<evidence type="ECO:0000256" key="1">
    <source>
        <dbReference type="ARBA" id="ARBA00009013"/>
    </source>
</evidence>
<gene>
    <name evidence="4" type="ORF">GA0070624_1450</name>
</gene>
<dbReference type="RefSeq" id="WP_176731616.1">
    <property type="nucleotide sequence ID" value="NZ_FMHV01000002.1"/>
</dbReference>
<dbReference type="CDD" id="cd07043">
    <property type="entry name" value="STAS_anti-anti-sigma_factors"/>
    <property type="match status" value="1"/>
</dbReference>
<evidence type="ECO:0000259" key="3">
    <source>
        <dbReference type="PROSITE" id="PS50801"/>
    </source>
</evidence>
<dbReference type="STRING" id="568872.GA0070624_1450"/>
<dbReference type="AlphaFoldDB" id="A0A1C6RLR7"/>
<dbReference type="PANTHER" id="PTHR33495:SF2">
    <property type="entry name" value="ANTI-SIGMA FACTOR ANTAGONIST TM_1081-RELATED"/>
    <property type="match status" value="1"/>
</dbReference>
<reference evidence="5" key="1">
    <citation type="submission" date="2016-06" db="EMBL/GenBank/DDBJ databases">
        <authorList>
            <person name="Varghese N."/>
            <person name="Submissions Spin"/>
        </authorList>
    </citation>
    <scope>NUCLEOTIDE SEQUENCE [LARGE SCALE GENOMIC DNA]</scope>
    <source>
        <strain evidence="5">DSM 45431</strain>
    </source>
</reference>
<dbReference type="InterPro" id="IPR003658">
    <property type="entry name" value="Anti-sigma_ant"/>
</dbReference>
<dbReference type="InterPro" id="IPR036513">
    <property type="entry name" value="STAS_dom_sf"/>
</dbReference>
<name>A0A1C6RLR7_9ACTN</name>
<evidence type="ECO:0000313" key="5">
    <source>
        <dbReference type="Proteomes" id="UP000199413"/>
    </source>
</evidence>
<keyword evidence="5" id="KW-1185">Reference proteome</keyword>
<dbReference type="PANTHER" id="PTHR33495">
    <property type="entry name" value="ANTI-SIGMA FACTOR ANTAGONIST TM_1081-RELATED-RELATED"/>
    <property type="match status" value="1"/>
</dbReference>
<dbReference type="Gene3D" id="3.30.750.24">
    <property type="entry name" value="STAS domain"/>
    <property type="match status" value="1"/>
</dbReference>
<accession>A0A1C6RLR7</accession>
<dbReference type="Pfam" id="PF13466">
    <property type="entry name" value="STAS_2"/>
    <property type="match status" value="1"/>
</dbReference>
<dbReference type="PROSITE" id="PS50801">
    <property type="entry name" value="STAS"/>
    <property type="match status" value="1"/>
</dbReference>
<protein>
    <recommendedName>
        <fullName evidence="2">Anti-sigma factor antagonist</fullName>
    </recommendedName>
</protein>